<comment type="similarity">
    <text evidence="2">In the central section; belongs to the CRISPR-associated helicase Cas3 family.</text>
</comment>
<sequence>MPDMEMYLYVMKEILIDFGSYVENIGDFWAHTSCKLQTGKKEEPIIEHMKLTMEYYEQLCFDKGMDTIAKGIIDRLVIDGKPLPDEYRLLIYRLFVNAIYLHDTGKINPSFQANVLNNKRVNCKKDLPEEHSIYSALIYIDIFTPEIKCIRDRLSRSYIFNVLYSFAYSISRHHGSLNDTEGFIDSLYKAQSNAKRGALAYYNSKTVNDIDFTKGGENPFKKGNRFYSLWGMEETEFYILNKLLFSLIITCDYYSTYEYIGDTGVSWGYIGEAEEWEKKYKDGRLYNIIQGKRDSAAGDIRSLDMNGLRTRIFFDAEKGLLNNSDSNIFYLEAPTGSGKTNTSINLMLKLLELDNSIKNVFYIFPFNTLVEQTAGTLREYFGKEAAVVNSITPIIIDERKTGDSSIADFDAGYLNRLFFHYPLSITSHVNLFNALFGISRENLYMLPRLCGSVIIMDEIQCYKNKIWREIIIMLQKYSELLNIKIIIMSATLPRLDYMLGENVQGFAALLENSGEYYENSAFKNRVLLDTSLLSEEKIPLVALVDAVIMEYKKRKGKCLIEFIKKGTAREFYILLKKRLREEDAELQDTTLFELTGDDNNFTRKAIIAQINNLEKVIVVSTQVIEAGVDIDMDYGFKNISLIDSEEQFLGRINRACKKQGCKVFFFMADEPEDIYKEDNRAGFTLKDSCMLSYLASKDFKGYYESIMNVLMKKSSKQNTHNIKNFKDKLLGLRYKEIHSHMKLIEDRNVQLFLAHTAQIDIDGKKEIIDGRAVWQQYKELCMDKTMGFAERQIKLSQLGEKMSCFTYNVSREQAEAYHDEHFGLYYVENGEDFIDDGKFMRKIFIENHKGLFI</sequence>
<dbReference type="GO" id="GO:0003676">
    <property type="term" value="F:nucleic acid binding"/>
    <property type="evidence" value="ECO:0007669"/>
    <property type="project" value="InterPro"/>
</dbReference>
<dbReference type="Proteomes" id="UP000248132">
    <property type="component" value="Unassembled WGS sequence"/>
</dbReference>
<protein>
    <submittedName>
        <fullName evidence="12">CRISPR-associated Cas3 family helicase</fullName>
    </submittedName>
</protein>
<dbReference type="GO" id="GO:0046872">
    <property type="term" value="F:metal ion binding"/>
    <property type="evidence" value="ECO:0007669"/>
    <property type="project" value="UniProtKB-KW"/>
</dbReference>
<dbReference type="OrthoDB" id="9810236at2"/>
<dbReference type="InterPro" id="IPR006474">
    <property type="entry name" value="Helicase_Cas3_CRISPR-ass_core"/>
</dbReference>
<proteinExistence type="inferred from homology"/>
<dbReference type="GO" id="GO:0005524">
    <property type="term" value="F:ATP binding"/>
    <property type="evidence" value="ECO:0007669"/>
    <property type="project" value="UniProtKB-KW"/>
</dbReference>
<keyword evidence="8" id="KW-0067">ATP-binding</keyword>
<dbReference type="InterPro" id="IPR027417">
    <property type="entry name" value="P-loop_NTPase"/>
</dbReference>
<evidence type="ECO:0000256" key="2">
    <source>
        <dbReference type="ARBA" id="ARBA00009046"/>
    </source>
</evidence>
<dbReference type="EMBL" id="QKMR01000015">
    <property type="protein sequence ID" value="PYG86982.1"/>
    <property type="molecule type" value="Genomic_DNA"/>
</dbReference>
<evidence type="ECO:0000256" key="9">
    <source>
        <dbReference type="ARBA" id="ARBA00023118"/>
    </source>
</evidence>
<dbReference type="GO" id="GO:0004386">
    <property type="term" value="F:helicase activity"/>
    <property type="evidence" value="ECO:0007669"/>
    <property type="project" value="UniProtKB-KW"/>
</dbReference>
<dbReference type="Pfam" id="PF00270">
    <property type="entry name" value="DEAD"/>
    <property type="match status" value="1"/>
</dbReference>
<evidence type="ECO:0000256" key="8">
    <source>
        <dbReference type="ARBA" id="ARBA00022840"/>
    </source>
</evidence>
<dbReference type="PROSITE" id="PS51192">
    <property type="entry name" value="HELICASE_ATP_BIND_1"/>
    <property type="match status" value="1"/>
</dbReference>
<evidence type="ECO:0000256" key="7">
    <source>
        <dbReference type="ARBA" id="ARBA00022806"/>
    </source>
</evidence>
<accession>A0A318XM00</accession>
<keyword evidence="13" id="KW-1185">Reference proteome</keyword>
<evidence type="ECO:0000256" key="1">
    <source>
        <dbReference type="ARBA" id="ARBA00006847"/>
    </source>
</evidence>
<dbReference type="InterPro" id="IPR014001">
    <property type="entry name" value="Helicase_ATP-bd"/>
</dbReference>
<evidence type="ECO:0000259" key="10">
    <source>
        <dbReference type="PROSITE" id="PS51192"/>
    </source>
</evidence>
<gene>
    <name evidence="12" type="ORF">LY28_02604</name>
</gene>
<keyword evidence="6" id="KW-0378">Hydrolase</keyword>
<dbReference type="AlphaFoldDB" id="A0A318XM00"/>
<evidence type="ECO:0000259" key="11">
    <source>
        <dbReference type="PROSITE" id="PS51643"/>
    </source>
</evidence>
<keyword evidence="7" id="KW-0347">Helicase</keyword>
<reference evidence="12 13" key="1">
    <citation type="submission" date="2018-06" db="EMBL/GenBank/DDBJ databases">
        <title>Genomic Encyclopedia of Type Strains, Phase I: the one thousand microbial genomes (KMG-I) project.</title>
        <authorList>
            <person name="Kyrpides N."/>
        </authorList>
    </citation>
    <scope>NUCLEOTIDE SEQUENCE [LARGE SCALE GENOMIC DNA]</scope>
    <source>
        <strain evidence="12 13">DSM 19573</strain>
    </source>
</reference>
<evidence type="ECO:0000256" key="5">
    <source>
        <dbReference type="ARBA" id="ARBA00022741"/>
    </source>
</evidence>
<dbReference type="SMART" id="SM00487">
    <property type="entry name" value="DEXDc"/>
    <property type="match status" value="1"/>
</dbReference>
<dbReference type="InterPro" id="IPR054712">
    <property type="entry name" value="Cas3-like_dom"/>
</dbReference>
<feature type="domain" description="HD Cas3-type" evidence="11">
    <location>
        <begin position="38"/>
        <end position="254"/>
    </location>
</feature>
<evidence type="ECO:0000313" key="13">
    <source>
        <dbReference type="Proteomes" id="UP000248132"/>
    </source>
</evidence>
<dbReference type="InterPro" id="IPR011545">
    <property type="entry name" value="DEAD/DEAH_box_helicase_dom"/>
</dbReference>
<dbReference type="GO" id="GO:0004518">
    <property type="term" value="F:nuclease activity"/>
    <property type="evidence" value="ECO:0007669"/>
    <property type="project" value="UniProtKB-KW"/>
</dbReference>
<evidence type="ECO:0000256" key="3">
    <source>
        <dbReference type="ARBA" id="ARBA00022722"/>
    </source>
</evidence>
<dbReference type="GO" id="GO:0016787">
    <property type="term" value="F:hydrolase activity"/>
    <property type="evidence" value="ECO:0007669"/>
    <property type="project" value="UniProtKB-KW"/>
</dbReference>
<keyword evidence="9" id="KW-0051">Antiviral defense</keyword>
<dbReference type="NCBIfam" id="TIGR01596">
    <property type="entry name" value="cas3_HD"/>
    <property type="match status" value="1"/>
</dbReference>
<dbReference type="NCBIfam" id="TIGR01587">
    <property type="entry name" value="cas3_core"/>
    <property type="match status" value="1"/>
</dbReference>
<keyword evidence="4" id="KW-0479">Metal-binding</keyword>
<name>A0A318XM00_9FIRM</name>
<comment type="similarity">
    <text evidence="1">In the N-terminal section; belongs to the CRISPR-associated nuclease Cas3-HD family.</text>
</comment>
<keyword evidence="3" id="KW-0540">Nuclease</keyword>
<dbReference type="Pfam" id="PF22590">
    <property type="entry name" value="Cas3-like_C_2"/>
    <property type="match status" value="1"/>
</dbReference>
<dbReference type="InterPro" id="IPR006483">
    <property type="entry name" value="CRISPR-assoc_Cas3_HD"/>
</dbReference>
<feature type="domain" description="Helicase ATP-binding" evidence="10">
    <location>
        <begin position="320"/>
        <end position="510"/>
    </location>
</feature>
<comment type="caution">
    <text evidence="12">The sequence shown here is derived from an EMBL/GenBank/DDBJ whole genome shotgun (WGS) entry which is preliminary data.</text>
</comment>
<organism evidence="12 13">
    <name type="scientific">Ruminiclostridium sufflavum DSM 19573</name>
    <dbReference type="NCBI Taxonomy" id="1121337"/>
    <lineage>
        <taxon>Bacteria</taxon>
        <taxon>Bacillati</taxon>
        <taxon>Bacillota</taxon>
        <taxon>Clostridia</taxon>
        <taxon>Eubacteriales</taxon>
        <taxon>Oscillospiraceae</taxon>
        <taxon>Ruminiclostridium</taxon>
    </lineage>
</organism>
<keyword evidence="5" id="KW-0547">Nucleotide-binding</keyword>
<dbReference type="Gene3D" id="1.10.3210.30">
    <property type="match status" value="1"/>
</dbReference>
<dbReference type="PROSITE" id="PS51643">
    <property type="entry name" value="HD_CAS3"/>
    <property type="match status" value="1"/>
</dbReference>
<dbReference type="SUPFAM" id="SSF52540">
    <property type="entry name" value="P-loop containing nucleoside triphosphate hydrolases"/>
    <property type="match status" value="1"/>
</dbReference>
<dbReference type="CDD" id="cd09641">
    <property type="entry name" value="Cas3''_I"/>
    <property type="match status" value="1"/>
</dbReference>
<dbReference type="RefSeq" id="WP_110462620.1">
    <property type="nucleotide sequence ID" value="NZ_QKMR01000015.1"/>
</dbReference>
<evidence type="ECO:0000256" key="6">
    <source>
        <dbReference type="ARBA" id="ARBA00022801"/>
    </source>
</evidence>
<dbReference type="GO" id="GO:0051607">
    <property type="term" value="P:defense response to virus"/>
    <property type="evidence" value="ECO:0007669"/>
    <property type="project" value="UniProtKB-KW"/>
</dbReference>
<evidence type="ECO:0000313" key="12">
    <source>
        <dbReference type="EMBL" id="PYG86982.1"/>
    </source>
</evidence>
<dbReference type="Gene3D" id="3.40.50.300">
    <property type="entry name" value="P-loop containing nucleotide triphosphate hydrolases"/>
    <property type="match status" value="2"/>
</dbReference>
<dbReference type="InterPro" id="IPR038257">
    <property type="entry name" value="CRISPR-assoc_Cas3_HD_sf"/>
</dbReference>
<evidence type="ECO:0000256" key="4">
    <source>
        <dbReference type="ARBA" id="ARBA00022723"/>
    </source>
</evidence>